<gene>
    <name evidence="3" type="ORF">SAMN04488514_102125</name>
</gene>
<evidence type="ECO:0000313" key="3">
    <source>
        <dbReference type="EMBL" id="SDL62933.1"/>
    </source>
</evidence>
<evidence type="ECO:0000313" key="4">
    <source>
        <dbReference type="Proteomes" id="UP000199440"/>
    </source>
</evidence>
<dbReference type="InterPro" id="IPR006016">
    <property type="entry name" value="UspA"/>
</dbReference>
<accession>A0A1G9LM60</accession>
<proteinExistence type="inferred from homology"/>
<dbReference type="Pfam" id="PF00582">
    <property type="entry name" value="Usp"/>
    <property type="match status" value="1"/>
</dbReference>
<dbReference type="STRING" id="192904.SAMN04488514_102125"/>
<sequence length="266" mass="29884">MKNILVPIGTSPDAHETLQYAINFATEFSSKIYVMEVFNVSIGAGRSLKNVEEKVAESSKEHVKEIIDKIDSKGVEVKVATYNGDLIDGLKEIDKELGIDLIIIAPRSNDVTEELYLGHTSGRIIKRTDIPTLIVPRGTEFKPMRNILTAFKSGVLKRKRILDPLIQIKAKFNAKVNLLMVKTPGYSDDDLKVNTALMDISSQLTLAEAPTTYLGVLEHFQSQHPDLLCVFRRKRGFFKNLWEKNTIPKSEFSSRIPVLVLSVKKD</sequence>
<dbReference type="AlphaFoldDB" id="A0A1G9LM60"/>
<protein>
    <submittedName>
        <fullName evidence="3">Nucleotide-binding universal stress protein, UspA family</fullName>
    </submittedName>
</protein>
<organism evidence="3 4">
    <name type="scientific">Kriegella aquimaris</name>
    <dbReference type="NCBI Taxonomy" id="192904"/>
    <lineage>
        <taxon>Bacteria</taxon>
        <taxon>Pseudomonadati</taxon>
        <taxon>Bacteroidota</taxon>
        <taxon>Flavobacteriia</taxon>
        <taxon>Flavobacteriales</taxon>
        <taxon>Flavobacteriaceae</taxon>
        <taxon>Kriegella</taxon>
    </lineage>
</organism>
<dbReference type="Proteomes" id="UP000199440">
    <property type="component" value="Unassembled WGS sequence"/>
</dbReference>
<evidence type="ECO:0000259" key="2">
    <source>
        <dbReference type="Pfam" id="PF00582"/>
    </source>
</evidence>
<dbReference type="PANTHER" id="PTHR46268">
    <property type="entry name" value="STRESS RESPONSE PROTEIN NHAX"/>
    <property type="match status" value="1"/>
</dbReference>
<name>A0A1G9LM60_9FLAO</name>
<dbReference type="SUPFAM" id="SSF52402">
    <property type="entry name" value="Adenine nucleotide alpha hydrolases-like"/>
    <property type="match status" value="1"/>
</dbReference>
<dbReference type="OrthoDB" id="1421767at2"/>
<keyword evidence="4" id="KW-1185">Reference proteome</keyword>
<dbReference type="EMBL" id="FNGV01000002">
    <property type="protein sequence ID" value="SDL62933.1"/>
    <property type="molecule type" value="Genomic_DNA"/>
</dbReference>
<dbReference type="Gene3D" id="3.40.50.12370">
    <property type="match status" value="1"/>
</dbReference>
<dbReference type="CDD" id="cd00293">
    <property type="entry name" value="USP-like"/>
    <property type="match status" value="1"/>
</dbReference>
<reference evidence="3 4" key="1">
    <citation type="submission" date="2016-10" db="EMBL/GenBank/DDBJ databases">
        <authorList>
            <person name="de Groot N.N."/>
        </authorList>
    </citation>
    <scope>NUCLEOTIDE SEQUENCE [LARGE SCALE GENOMIC DNA]</scope>
    <source>
        <strain evidence="3 4">DSM 19886</strain>
    </source>
</reference>
<dbReference type="PRINTS" id="PR01438">
    <property type="entry name" value="UNVRSLSTRESS"/>
</dbReference>
<dbReference type="RefSeq" id="WP_089886487.1">
    <property type="nucleotide sequence ID" value="NZ_FNGV01000002.1"/>
</dbReference>
<feature type="domain" description="UspA" evidence="2">
    <location>
        <begin position="1"/>
        <end position="136"/>
    </location>
</feature>
<evidence type="ECO:0000256" key="1">
    <source>
        <dbReference type="ARBA" id="ARBA00008791"/>
    </source>
</evidence>
<dbReference type="InterPro" id="IPR006015">
    <property type="entry name" value="Universal_stress_UspA"/>
</dbReference>
<comment type="similarity">
    <text evidence="1">Belongs to the universal stress protein A family.</text>
</comment>
<dbReference type="PANTHER" id="PTHR46268:SF25">
    <property type="entry name" value="USPA DOMAIN PROTEIN"/>
    <property type="match status" value="1"/>
</dbReference>